<comment type="caution">
    <text evidence="6">The sequence shown here is derived from an EMBL/GenBank/DDBJ whole genome shotgun (WGS) entry which is preliminary data.</text>
</comment>
<evidence type="ECO:0000256" key="1">
    <source>
        <dbReference type="ARBA" id="ARBA00023015"/>
    </source>
</evidence>
<feature type="region of interest" description="Disordered" evidence="4">
    <location>
        <begin position="426"/>
        <end position="445"/>
    </location>
</feature>
<dbReference type="InterPro" id="IPR009057">
    <property type="entry name" value="Homeodomain-like_sf"/>
</dbReference>
<sequence length="445" mass="48417">MLRMRIDASGESGTKGRREIFAHDTEIPFATAAPSITALGKSVLHECDPLPASGHRTAIMRHSRRSEIRRYAPVSACSMSQFWCTKNGSGDVTAILHRIHTYPRGGGKFHPGRSICLAFDFMSTAPRTKETTWKPSELGPQSHILGYRGFRAGEGRTGRHLVTPDGMVRLVFGFGSPLRVANALDPRQSVTAASLVVGVRTTATLGEYIGPVHGVTVLLTPLAAYRLTAAPMEAWACRTMDLADALGARLRNFVDRLAAYPDWHSRFAVLDRLLAVRLLSGPPCSPRVDWAWRKLHHTAGRIPIRQLATETGWSHRQLERRFLQQVGLPPKSLAQVLRLQEALRHRRHGLTWADAAGAAGYHDQAHFTRSFKAMIGCTPGRFSGVRAAFREHGPLDALPDQFPTASLDATTGTIRTGKAGDICAASPGGSPSTAICAPSSPPWTP</sequence>
<dbReference type="InterPro" id="IPR050204">
    <property type="entry name" value="AraC_XylS_family_regulators"/>
</dbReference>
<dbReference type="InterPro" id="IPR018060">
    <property type="entry name" value="HTH_AraC"/>
</dbReference>
<dbReference type="PANTHER" id="PTHR46796:SF15">
    <property type="entry name" value="BLL1074 PROTEIN"/>
    <property type="match status" value="1"/>
</dbReference>
<dbReference type="AlphaFoldDB" id="A0AAE8W6I4"/>
<keyword evidence="3" id="KW-0804">Transcription</keyword>
<accession>A0AAE8W6I4</accession>
<evidence type="ECO:0000256" key="4">
    <source>
        <dbReference type="SAM" id="MobiDB-lite"/>
    </source>
</evidence>
<dbReference type="GO" id="GO:0043565">
    <property type="term" value="F:sequence-specific DNA binding"/>
    <property type="evidence" value="ECO:0007669"/>
    <property type="project" value="InterPro"/>
</dbReference>
<dbReference type="GO" id="GO:0003700">
    <property type="term" value="F:DNA-binding transcription factor activity"/>
    <property type="evidence" value="ECO:0007669"/>
    <property type="project" value="InterPro"/>
</dbReference>
<gene>
    <name evidence="6" type="ORF">Sipo8835_03180</name>
</gene>
<evidence type="ECO:0000259" key="5">
    <source>
        <dbReference type="PROSITE" id="PS01124"/>
    </source>
</evidence>
<organism evidence="6 7">
    <name type="scientific">Streptomyces ipomoeae</name>
    <dbReference type="NCBI Taxonomy" id="103232"/>
    <lineage>
        <taxon>Bacteria</taxon>
        <taxon>Bacillati</taxon>
        <taxon>Actinomycetota</taxon>
        <taxon>Actinomycetes</taxon>
        <taxon>Kitasatosporales</taxon>
        <taxon>Streptomycetaceae</taxon>
        <taxon>Streptomyces</taxon>
    </lineage>
</organism>
<feature type="domain" description="HTH araC/xylS-type" evidence="5">
    <location>
        <begin position="285"/>
        <end position="385"/>
    </location>
</feature>
<dbReference type="PROSITE" id="PS01124">
    <property type="entry name" value="HTH_ARAC_FAMILY_2"/>
    <property type="match status" value="1"/>
</dbReference>
<dbReference type="EMBL" id="SPAZ01000033">
    <property type="protein sequence ID" value="TQE38990.1"/>
    <property type="molecule type" value="Genomic_DNA"/>
</dbReference>
<protein>
    <submittedName>
        <fullName evidence="6">AraC family transcriptional regulator</fullName>
    </submittedName>
</protein>
<evidence type="ECO:0000256" key="2">
    <source>
        <dbReference type="ARBA" id="ARBA00023125"/>
    </source>
</evidence>
<proteinExistence type="predicted"/>
<name>A0AAE8W6I4_9ACTN</name>
<keyword evidence="2" id="KW-0238">DNA-binding</keyword>
<dbReference type="Gene3D" id="1.10.10.60">
    <property type="entry name" value="Homeodomain-like"/>
    <property type="match status" value="1"/>
</dbReference>
<evidence type="ECO:0000313" key="6">
    <source>
        <dbReference type="EMBL" id="TQE38990.1"/>
    </source>
</evidence>
<dbReference type="SUPFAM" id="SSF46689">
    <property type="entry name" value="Homeodomain-like"/>
    <property type="match status" value="1"/>
</dbReference>
<reference evidence="6 7" key="1">
    <citation type="submission" date="2019-03" db="EMBL/GenBank/DDBJ databases">
        <title>Comparative genomic analyses of the sweetpotato soil rot pathogen, Streptomyces ipomoeae.</title>
        <authorList>
            <person name="Ruschel Soares N."/>
            <person name="Badger J.H."/>
            <person name="Huguet-Tapia J.C."/>
            <person name="Clark C.A."/>
            <person name="Pettis G.S."/>
        </authorList>
    </citation>
    <scope>NUCLEOTIDE SEQUENCE [LARGE SCALE GENOMIC DNA]</scope>
    <source>
        <strain evidence="6 7">88-35</strain>
    </source>
</reference>
<evidence type="ECO:0000256" key="3">
    <source>
        <dbReference type="ARBA" id="ARBA00023163"/>
    </source>
</evidence>
<dbReference type="Proteomes" id="UP000318720">
    <property type="component" value="Unassembled WGS sequence"/>
</dbReference>
<dbReference type="Pfam" id="PF12833">
    <property type="entry name" value="HTH_18"/>
    <property type="match status" value="1"/>
</dbReference>
<dbReference type="SMART" id="SM00342">
    <property type="entry name" value="HTH_ARAC"/>
    <property type="match status" value="1"/>
</dbReference>
<dbReference type="PANTHER" id="PTHR46796">
    <property type="entry name" value="HTH-TYPE TRANSCRIPTIONAL ACTIVATOR RHAS-RELATED"/>
    <property type="match status" value="1"/>
</dbReference>
<keyword evidence="1" id="KW-0805">Transcription regulation</keyword>
<evidence type="ECO:0000313" key="7">
    <source>
        <dbReference type="Proteomes" id="UP000318720"/>
    </source>
</evidence>